<dbReference type="InterPro" id="IPR002557">
    <property type="entry name" value="Chitin-bd_dom"/>
</dbReference>
<accession>A0A903UZC5</accession>
<proteinExistence type="predicted"/>
<feature type="domain" description="Chitin-binding type-2" evidence="1">
    <location>
        <begin position="87"/>
        <end position="142"/>
    </location>
</feature>
<reference evidence="2 3" key="1">
    <citation type="submission" date="2017-06" db="EMBL/GenBank/DDBJ databases">
        <title>Aedes aegypti genome working group (AGWG) sequencing and assembly.</title>
        <authorList>
            <consortium name="Aedes aegypti Genome Working Group (AGWG)"/>
            <person name="Matthews B.J."/>
        </authorList>
    </citation>
    <scope>NUCLEOTIDE SEQUENCE [LARGE SCALE GENOMIC DNA]</scope>
    <source>
        <strain evidence="2 3">LVP_AGWG</strain>
    </source>
</reference>
<name>A0A903UZC5_AEDAE</name>
<evidence type="ECO:0000313" key="3">
    <source>
        <dbReference type="Proteomes" id="UP000008820"/>
    </source>
</evidence>
<dbReference type="Gene3D" id="2.170.140.10">
    <property type="entry name" value="Chitin binding domain"/>
    <property type="match status" value="1"/>
</dbReference>
<dbReference type="SMART" id="SM00494">
    <property type="entry name" value="ChtBD2"/>
    <property type="match status" value="2"/>
</dbReference>
<dbReference type="KEGG" id="aag:5576625"/>
<dbReference type="OrthoDB" id="6597859at2759"/>
<reference evidence="2" key="2">
    <citation type="submission" date="2022-10" db="UniProtKB">
        <authorList>
            <consortium name="EnsemblMetazoa"/>
        </authorList>
    </citation>
    <scope>IDENTIFICATION</scope>
    <source>
        <strain evidence="2">LVP_AGWG</strain>
    </source>
</reference>
<dbReference type="AlphaFoldDB" id="A0A903UZC5"/>
<dbReference type="InterPro" id="IPR036508">
    <property type="entry name" value="Chitin-bd_dom_sf"/>
</dbReference>
<organism evidence="2 3">
    <name type="scientific">Aedes aegypti</name>
    <name type="common">Yellowfever mosquito</name>
    <name type="synonym">Culex aegypti</name>
    <dbReference type="NCBI Taxonomy" id="7159"/>
    <lineage>
        <taxon>Eukaryota</taxon>
        <taxon>Metazoa</taxon>
        <taxon>Ecdysozoa</taxon>
        <taxon>Arthropoda</taxon>
        <taxon>Hexapoda</taxon>
        <taxon>Insecta</taxon>
        <taxon>Pterygota</taxon>
        <taxon>Neoptera</taxon>
        <taxon>Endopterygota</taxon>
        <taxon>Diptera</taxon>
        <taxon>Nematocera</taxon>
        <taxon>Culicoidea</taxon>
        <taxon>Culicidae</taxon>
        <taxon>Culicinae</taxon>
        <taxon>Aedini</taxon>
        <taxon>Aedes</taxon>
        <taxon>Stegomyia</taxon>
    </lineage>
</organism>
<sequence>MPGVLNRAATTDILYPTVPACDGTRPVICTGCRTMKICVGLPEPNNPTQLCRTETPFCDSETGACSTLPDTSHAECSKVEPPNVSPLFYCTGKGFYPDPYSCSSYYYCEGESVPGDRYQCPPGYKYNSKAKLCHRVPIHCKPELCEELSCEQTAATFKPYPLDSKYYYYCQYDESDPTPRILMLACDDGASFDQNLSRCVFRCPREGLFAKSSNRNKYFQCYRANRKFVYAELSCPIPAQVFDDVKKVCVTESV</sequence>
<dbReference type="Pfam" id="PF01607">
    <property type="entry name" value="CBM_14"/>
    <property type="match status" value="1"/>
</dbReference>
<dbReference type="SUPFAM" id="SSF57625">
    <property type="entry name" value="Invertebrate chitin-binding proteins"/>
    <property type="match status" value="2"/>
</dbReference>
<gene>
    <name evidence="2" type="primary">5576625</name>
</gene>
<dbReference type="GO" id="GO:0008061">
    <property type="term" value="F:chitin binding"/>
    <property type="evidence" value="ECO:0007669"/>
    <property type="project" value="InterPro"/>
</dbReference>
<evidence type="ECO:0000259" key="1">
    <source>
        <dbReference type="PROSITE" id="PS50940"/>
    </source>
</evidence>
<keyword evidence="3" id="KW-1185">Reference proteome</keyword>
<dbReference type="Proteomes" id="UP000008820">
    <property type="component" value="Chromosome 3"/>
</dbReference>
<protein>
    <recommendedName>
        <fullName evidence="1">Chitin-binding type-2 domain-containing protein</fullName>
    </recommendedName>
</protein>
<evidence type="ECO:0000313" key="2">
    <source>
        <dbReference type="EnsemblMetazoa" id="AAEL015252-PB"/>
    </source>
</evidence>
<feature type="domain" description="Chitin-binding type-2" evidence="1">
    <location>
        <begin position="147"/>
        <end position="199"/>
    </location>
</feature>
<dbReference type="OMA" id="HCKPELC"/>
<dbReference type="GO" id="GO:0005576">
    <property type="term" value="C:extracellular region"/>
    <property type="evidence" value="ECO:0007669"/>
    <property type="project" value="InterPro"/>
</dbReference>
<dbReference type="EnsemblMetazoa" id="AAEL015252-RB">
    <property type="protein sequence ID" value="AAEL015252-PB"/>
    <property type="gene ID" value="AAEL015252"/>
</dbReference>
<dbReference type="PROSITE" id="PS50940">
    <property type="entry name" value="CHIT_BIND_II"/>
    <property type="match status" value="2"/>
</dbReference>